<evidence type="ECO:0000313" key="1">
    <source>
        <dbReference type="EMBL" id="EFB35910.1"/>
    </source>
</evidence>
<proteinExistence type="predicted"/>
<dbReference type="HOGENOM" id="CLU_865549_0_0_10"/>
<dbReference type="Pfam" id="PF14717">
    <property type="entry name" value="DUF4465"/>
    <property type="match status" value="1"/>
</dbReference>
<name>D1PAV3_9BACT</name>
<sequence>MPRVEKEIINNKIILVINKTTMMKKYFYLLALVCATSFFTACSDDDDDNTPKYETITFEGSNWNALIDNPQYGGKMLYGESGSGFTEDNGVYEWTDATTSLHSKINNGYGSWAYWNGGAAVSNYHSTIAEGTSNTQLSIPVDLAAHSGSNFLMIFGSIDGYNAPVLDFKDSKVHTMKGLWITNGTYFLNVMANGNGFCAKAKSSTQISVVFEGFKADGTTSTGTVKYTVQNGTNSLKSWQYVDLSSLGEISSLKVNYEASEDMKGQYGYNAPAYIAVDDVEIYK</sequence>
<evidence type="ECO:0008006" key="3">
    <source>
        <dbReference type="Google" id="ProtNLM"/>
    </source>
</evidence>
<accession>D1PAV3</accession>
<keyword evidence="2" id="KW-1185">Reference proteome</keyword>
<dbReference type="Proteomes" id="UP000004477">
    <property type="component" value="Unassembled WGS sequence"/>
</dbReference>
<organism evidence="1 2">
    <name type="scientific">Segatella copri DSM 18205</name>
    <dbReference type="NCBI Taxonomy" id="537011"/>
    <lineage>
        <taxon>Bacteria</taxon>
        <taxon>Pseudomonadati</taxon>
        <taxon>Bacteroidota</taxon>
        <taxon>Bacteroidia</taxon>
        <taxon>Bacteroidales</taxon>
        <taxon>Prevotellaceae</taxon>
        <taxon>Segatella</taxon>
    </lineage>
</organism>
<dbReference type="EMBL" id="ACBX02000011">
    <property type="protein sequence ID" value="EFB35910.1"/>
    <property type="molecule type" value="Genomic_DNA"/>
</dbReference>
<dbReference type="PaxDb" id="537011-PREVCOP_04328"/>
<evidence type="ECO:0000313" key="2">
    <source>
        <dbReference type="Proteomes" id="UP000004477"/>
    </source>
</evidence>
<dbReference type="STRING" id="537011.PREVCOP_04328"/>
<protein>
    <recommendedName>
        <fullName evidence="3">DUF4465 domain-containing protein</fullName>
    </recommendedName>
</protein>
<comment type="caution">
    <text evidence="1">The sequence shown here is derived from an EMBL/GenBank/DDBJ whole genome shotgun (WGS) entry which is preliminary data.</text>
</comment>
<dbReference type="AlphaFoldDB" id="D1PAV3"/>
<dbReference type="Gene3D" id="2.60.120.1350">
    <property type="entry name" value="Protein of unknown function DUF4465"/>
    <property type="match status" value="1"/>
</dbReference>
<dbReference type="InterPro" id="IPR027828">
    <property type="entry name" value="DUF4465"/>
</dbReference>
<gene>
    <name evidence="1" type="ORF">PREVCOP_04328</name>
</gene>
<reference evidence="1" key="1">
    <citation type="submission" date="2009-11" db="EMBL/GenBank/DDBJ databases">
        <authorList>
            <person name="Weinstock G."/>
            <person name="Sodergren E."/>
            <person name="Clifton S."/>
            <person name="Fulton L."/>
            <person name="Fulton B."/>
            <person name="Courtney L."/>
            <person name="Fronick C."/>
            <person name="Harrison M."/>
            <person name="Strong C."/>
            <person name="Farmer C."/>
            <person name="Delahaunty K."/>
            <person name="Markovic C."/>
            <person name="Hall O."/>
            <person name="Minx P."/>
            <person name="Tomlinson C."/>
            <person name="Mitreva M."/>
            <person name="Nelson J."/>
            <person name="Hou S."/>
            <person name="Wollam A."/>
            <person name="Pepin K.H."/>
            <person name="Johnson M."/>
            <person name="Bhonagiri V."/>
            <person name="Nash W.E."/>
            <person name="Warren W."/>
            <person name="Chinwalla A."/>
            <person name="Mardis E.R."/>
            <person name="Wilson R.K."/>
        </authorList>
    </citation>
    <scope>NUCLEOTIDE SEQUENCE [LARGE SCALE GENOMIC DNA]</scope>
    <source>
        <strain evidence="1">DSM 18205</strain>
    </source>
</reference>